<evidence type="ECO:0000313" key="1">
    <source>
        <dbReference type="EMBL" id="UYM13854.1"/>
    </source>
</evidence>
<organism evidence="1 2">
    <name type="scientific">Endozoicomonas euniceicola</name>
    <dbReference type="NCBI Taxonomy" id="1234143"/>
    <lineage>
        <taxon>Bacteria</taxon>
        <taxon>Pseudomonadati</taxon>
        <taxon>Pseudomonadota</taxon>
        <taxon>Gammaproteobacteria</taxon>
        <taxon>Oceanospirillales</taxon>
        <taxon>Endozoicomonadaceae</taxon>
        <taxon>Endozoicomonas</taxon>
    </lineage>
</organism>
<protein>
    <recommendedName>
        <fullName evidence="3">DUF4124 domain-containing protein</fullName>
    </recommendedName>
</protein>
<evidence type="ECO:0000313" key="2">
    <source>
        <dbReference type="Proteomes" id="UP001163255"/>
    </source>
</evidence>
<dbReference type="EMBL" id="CP103300">
    <property type="protein sequence ID" value="UYM13854.1"/>
    <property type="molecule type" value="Genomic_DNA"/>
</dbReference>
<accession>A0ABY6GN81</accession>
<gene>
    <name evidence="1" type="ORF">NX720_13065</name>
</gene>
<keyword evidence="2" id="KW-1185">Reference proteome</keyword>
<reference evidence="1" key="1">
    <citation type="submission" date="2022-10" db="EMBL/GenBank/DDBJ databases">
        <title>Completed Genome Sequence of two octocoral isolated bacterium, Endozoicomonas euniceicola EF212T and Endozoicomonas gorgoniicola PS125T.</title>
        <authorList>
            <person name="Chiou Y.-J."/>
            <person name="Chen Y.-H."/>
        </authorList>
    </citation>
    <scope>NUCLEOTIDE SEQUENCE</scope>
    <source>
        <strain evidence="1">EF212</strain>
    </source>
</reference>
<evidence type="ECO:0008006" key="3">
    <source>
        <dbReference type="Google" id="ProtNLM"/>
    </source>
</evidence>
<dbReference type="Proteomes" id="UP001163255">
    <property type="component" value="Chromosome"/>
</dbReference>
<dbReference type="RefSeq" id="WP_262595274.1">
    <property type="nucleotide sequence ID" value="NZ_CP103300.1"/>
</dbReference>
<name>A0ABY6GN81_9GAMM</name>
<sequence length="171" mass="19402">MTYTAGGHAKTIYKCQVNGAVQFSEEKCGPDARPVELKGMAAPLQPVDMKKLKTLEASERVRVLQSRIDLRQKRISQYRKRMNSEIKVLEKSFKAEADKSGKRPLKNSLKNKELVTQVKRISDTTELTAKGSLSEQINSVVLHYQSLIKAEEFQIDVLLRHLTFERSRGAL</sequence>
<proteinExistence type="predicted"/>